<dbReference type="RefSeq" id="XP_001687649.1">
    <property type="nucleotide sequence ID" value="XM_001687597.1"/>
</dbReference>
<gene>
    <name evidence="3" type="ORF">LMJF_14_0500</name>
</gene>
<feature type="region of interest" description="Disordered" evidence="2">
    <location>
        <begin position="1"/>
        <end position="61"/>
    </location>
</feature>
<dbReference type="VEuPathDB" id="TriTrypDB:LMJSD75_140010400"/>
<name>Q4QFT5_LEIMA</name>
<dbReference type="KEGG" id="lma:LMJF_14_0500"/>
<dbReference type="EMBL" id="FR796410">
    <property type="protein sequence ID" value="CAJ02874.1"/>
    <property type="molecule type" value="Genomic_DNA"/>
</dbReference>
<dbReference type="Proteomes" id="UP000000542">
    <property type="component" value="Chromosome 14"/>
</dbReference>
<dbReference type="AlphaFoldDB" id="Q4QFT5"/>
<keyword evidence="1" id="KW-0175">Coiled coil</keyword>
<dbReference type="VEuPathDB" id="TriTrypDB:LMJFC_140010600"/>
<protein>
    <submittedName>
        <fullName evidence="3">Uncharacterized protein</fullName>
    </submittedName>
</protein>
<feature type="region of interest" description="Disordered" evidence="2">
    <location>
        <begin position="101"/>
        <end position="129"/>
    </location>
</feature>
<feature type="compositionally biased region" description="Polar residues" evidence="2">
    <location>
        <begin position="455"/>
        <end position="466"/>
    </location>
</feature>
<dbReference type="GeneID" id="5650250"/>
<organism evidence="3 4">
    <name type="scientific">Leishmania major</name>
    <dbReference type="NCBI Taxonomy" id="5664"/>
    <lineage>
        <taxon>Eukaryota</taxon>
        <taxon>Discoba</taxon>
        <taxon>Euglenozoa</taxon>
        <taxon>Kinetoplastea</taxon>
        <taxon>Metakinetoplastina</taxon>
        <taxon>Trypanosomatida</taxon>
        <taxon>Trypanosomatidae</taxon>
        <taxon>Leishmaniinae</taxon>
        <taxon>Leishmania</taxon>
    </lineage>
</organism>
<keyword evidence="4" id="KW-1185">Reference proteome</keyword>
<dbReference type="VEuPathDB" id="TriTrypDB:LMJLV39_140010800"/>
<feature type="coiled-coil region" evidence="1">
    <location>
        <begin position="476"/>
        <end position="503"/>
    </location>
</feature>
<dbReference type="SMR" id="Q4QFT5"/>
<feature type="compositionally biased region" description="Polar residues" evidence="2">
    <location>
        <begin position="8"/>
        <end position="18"/>
    </location>
</feature>
<dbReference type="InParanoid" id="Q4QFT5"/>
<evidence type="ECO:0000256" key="1">
    <source>
        <dbReference type="SAM" id="Coils"/>
    </source>
</evidence>
<dbReference type="OMA" id="DFAWPRT"/>
<sequence>MHSDHLQGPSSLKALTTTRHSHHGTLEASEKATLCGAEVVRPTQTPSAKSRSRSRDLADEDDEVAHALPLQGRRHSSLQERLNAFCDASSAIMWTDGEPHTTGTATASPLAARVTETASDRNCSEKDEKRRLMKEEARVRAELHWLTDDLAPRLRVACTEVQVQLEKLQQDERHVNAVRSSASSCRSPDSPHLLATIDREHERVAGLLERVEVLQAELEREASADAVGEPQKSQPSNGHDVTASSTRCELGESSPPAAFRARSIDAGPPGPLEARHSRHDDVATQGLQSPDLCMVEKLRLLVAEELETVDSYRSQKLALQQRLSRLAELIEDVAAEEASLKKSETALHELLDGRTSEPVVDFAWPRTLQGLTDEEDAALRASVHMFDKYQRKLQLITDGGQCSASANVPSSSADMSLLANSSAAASSPTAAAGATERSGLRTATCAATPNRRTHSNGGASICSESSAVATPTSSRVEHLRQVLRTGDRELAQLQAKLKAAQEYCDTYGPIARELDAQLQRGERILAERTKYLADLQAAESGEALRSVC</sequence>
<feature type="region of interest" description="Disordered" evidence="2">
    <location>
        <begin position="221"/>
        <end position="276"/>
    </location>
</feature>
<dbReference type="HOGENOM" id="CLU_497376_0_0_1"/>
<feature type="compositionally biased region" description="Polar residues" evidence="2">
    <location>
        <begin position="231"/>
        <end position="247"/>
    </location>
</feature>
<accession>Q4QFT5</accession>
<dbReference type="VEuPathDB" id="TriTrypDB:LmjF.14.0500"/>
<feature type="compositionally biased region" description="Basic and acidic residues" evidence="2">
    <location>
        <begin position="118"/>
        <end position="129"/>
    </location>
</feature>
<proteinExistence type="predicted"/>
<evidence type="ECO:0000313" key="4">
    <source>
        <dbReference type="Proteomes" id="UP000000542"/>
    </source>
</evidence>
<feature type="coiled-coil region" evidence="1">
    <location>
        <begin position="316"/>
        <end position="346"/>
    </location>
</feature>
<feature type="region of interest" description="Disordered" evidence="2">
    <location>
        <begin position="429"/>
        <end position="466"/>
    </location>
</feature>
<evidence type="ECO:0000313" key="3">
    <source>
        <dbReference type="EMBL" id="CAJ02874.1"/>
    </source>
</evidence>
<reference evidence="3 4" key="2">
    <citation type="journal article" date="2011" name="Genome Res.">
        <title>Chromosome and gene copy number variation allow major structural change between species and strains of Leishmania.</title>
        <authorList>
            <person name="Rogers M.B."/>
            <person name="Hilley J.D."/>
            <person name="Dickens N.J."/>
            <person name="Wilkes J."/>
            <person name="Bates P.A."/>
            <person name="Depledge D.P."/>
            <person name="Harris D."/>
            <person name="Her Y."/>
            <person name="Herzyk P."/>
            <person name="Imamura H."/>
            <person name="Otto T.D."/>
            <person name="Sanders M."/>
            <person name="Seeger K."/>
            <person name="Dujardin J.C."/>
            <person name="Berriman M."/>
            <person name="Smith D.F."/>
            <person name="Hertz-Fowler C."/>
            <person name="Mottram J.C."/>
        </authorList>
    </citation>
    <scope>NUCLEOTIDE SEQUENCE [LARGE SCALE GENOMIC DNA]</scope>
    <source>
        <strain evidence="4">MHOM/IL/81/Friedlin</strain>
    </source>
</reference>
<reference evidence="3 4" key="1">
    <citation type="journal article" date="2005" name="Science">
        <title>The genome of the kinetoplastid parasite, Leishmania major.</title>
        <authorList>
            <person name="Ivens A.C."/>
            <person name="Peacock C.S."/>
            <person name="Worthey E.A."/>
            <person name="Murphy L."/>
            <person name="Aggarwal G."/>
            <person name="Berriman M."/>
            <person name="Sisk E."/>
            <person name="Rajandream M.A."/>
            <person name="Adlem E."/>
            <person name="Aert R."/>
            <person name="Anupama A."/>
            <person name="Apostolou Z."/>
            <person name="Attipoe P."/>
            <person name="Bason N."/>
            <person name="Bauser C."/>
            <person name="Beck A."/>
            <person name="Beverley S.M."/>
            <person name="Bianchettin G."/>
            <person name="Borzym K."/>
            <person name="Bothe G."/>
            <person name="Bruschi C.V."/>
            <person name="Collins M."/>
            <person name="Cadag E."/>
            <person name="Ciarloni L."/>
            <person name="Clayton C."/>
            <person name="Coulson R.M."/>
            <person name="Cronin A."/>
            <person name="Cruz A.K."/>
            <person name="Davies R.M."/>
            <person name="De Gaudenzi J."/>
            <person name="Dobson D.E."/>
            <person name="Duesterhoeft A."/>
            <person name="Fazelina G."/>
            <person name="Fosker N."/>
            <person name="Frasch A.C."/>
            <person name="Fraser A."/>
            <person name="Fuchs M."/>
            <person name="Gabel C."/>
            <person name="Goble A."/>
            <person name="Goffeau A."/>
            <person name="Harris D."/>
            <person name="Hertz-Fowler C."/>
            <person name="Hilbert H."/>
            <person name="Horn D."/>
            <person name="Huang Y."/>
            <person name="Klages S."/>
            <person name="Knights A."/>
            <person name="Kube M."/>
            <person name="Larke N."/>
            <person name="Litvin L."/>
            <person name="Lord A."/>
            <person name="Louie T."/>
            <person name="Marra M."/>
            <person name="Masuy D."/>
            <person name="Matthews K."/>
            <person name="Michaeli S."/>
            <person name="Mottram J.C."/>
            <person name="Muller-Auer S."/>
            <person name="Munden H."/>
            <person name="Nelson S."/>
            <person name="Norbertczak H."/>
            <person name="Oliver K."/>
            <person name="O'neil S."/>
            <person name="Pentony M."/>
            <person name="Pohl T.M."/>
            <person name="Price C."/>
            <person name="Purnelle B."/>
            <person name="Quail M.A."/>
            <person name="Rabbinowitsch E."/>
            <person name="Reinhardt R."/>
            <person name="Rieger M."/>
            <person name="Rinta J."/>
            <person name="Robben J."/>
            <person name="Robertson L."/>
            <person name="Ruiz J.C."/>
            <person name="Rutter S."/>
            <person name="Saunders D."/>
            <person name="Schafer M."/>
            <person name="Schein J."/>
            <person name="Schwartz D.C."/>
            <person name="Seeger K."/>
            <person name="Seyler A."/>
            <person name="Sharp S."/>
            <person name="Shin H."/>
            <person name="Sivam D."/>
            <person name="Squares R."/>
            <person name="Squares S."/>
            <person name="Tosato V."/>
            <person name="Vogt C."/>
            <person name="Volckaert G."/>
            <person name="Wambutt R."/>
            <person name="Warren T."/>
            <person name="Wedler H."/>
            <person name="Woodward J."/>
            <person name="Zhou S."/>
            <person name="Zimmermann W."/>
            <person name="Smith D.F."/>
            <person name="Blackwell J.M."/>
            <person name="Stuart K.D."/>
            <person name="Barrell B."/>
            <person name="Myler P.J."/>
        </authorList>
    </citation>
    <scope>NUCLEOTIDE SEQUENCE [LARGE SCALE GENOMIC DNA]</scope>
    <source>
        <strain evidence="4">MHOM/IL/81/Friedlin</strain>
    </source>
</reference>
<evidence type="ECO:0000256" key="2">
    <source>
        <dbReference type="SAM" id="MobiDB-lite"/>
    </source>
</evidence>